<dbReference type="AlphaFoldDB" id="A0A123SL63"/>
<organism evidence="1 2">
    <name type="scientific">Streptococcus suis</name>
    <dbReference type="NCBI Taxonomy" id="1307"/>
    <lineage>
        <taxon>Bacteria</taxon>
        <taxon>Bacillati</taxon>
        <taxon>Bacillota</taxon>
        <taxon>Bacilli</taxon>
        <taxon>Lactobacillales</taxon>
        <taxon>Streptococcaceae</taxon>
        <taxon>Streptococcus</taxon>
    </lineage>
</organism>
<evidence type="ECO:0000313" key="1">
    <source>
        <dbReference type="EMBL" id="NVH36096.1"/>
    </source>
</evidence>
<accession>A0A123SL63</accession>
<keyword evidence="1" id="KW-0547">Nucleotide-binding</keyword>
<evidence type="ECO:0000313" key="2">
    <source>
        <dbReference type="Proteomes" id="UP000548355"/>
    </source>
</evidence>
<protein>
    <submittedName>
        <fullName evidence="1">ATP-binding protein</fullName>
    </submittedName>
</protein>
<sequence>MRPERKRKQAQEFLEAKEVQLKKIQKETLKQDNNTLLGSIKSFFELGDKCLTAEDTIPIEKVYENGIFQLTDGYYTKMIAFEDINYQLALEEQRDFIFNQFAAFLNSFDNSTRLQLCFTNQLGRLDELADAITIPSKDDGLEAIRCEFRVMLQNQLEKGNNGLRQTKYIVFGVKEDTYRQAKVVLSRLEIDLQSHLKGMGIRSIVLNGFERLIVLHHILNPTEQVSELPEDLGNSDCRSSIVPDKFHFQKKYFSMDNVLCQTNHVQILASELSDRFLTELLSLEENMVLSLHIQALDQVEAIKLVKRKFTDVQRMTMEEQKKAYRSGYDLDIIPSDLMTYGTDLKHLLNDLQSRDEKMFLVSFILLNQGLTKAKLDNAVSQLATICSRHNCMLKCLDYQQEQGLISALPLGMNCIKIKRQLTTSSTAVFIPFTTEELFMTSSTSIYYGLNAISHNLIMADRKKLKNPNGLILGTPGSGKSFSAKREISNAILVTDDDILICDPEGEYGALVEAFGGEVIHVSAKSKDFLNPLDINFNYGDGDAPLKDKANFIMSMLELVVGGSGLTAAEKSVIDRCLPKIYEAYFENPIPENMPILQDLYDLLLKQEESVGRKLATEMEIYVTGSLNVFNHRSNVDLNKSLLCFDIKELGTQLKKIGMLVIQDQVWNKVSQNRQSQKSTRYYIDEFHLLLKEEQTAQYSVEIWKRFRKWGGIPTGLTQNVKDLLASKEIENVFDNTDFIMMLNQASGDREILARKLKISPYQLNYVTNSNAGEGLLFFGNTIVPFLDQFPKNTLLYQKMTTKPEEVRKG</sequence>
<dbReference type="InterPro" id="IPR027417">
    <property type="entry name" value="P-loop_NTPase"/>
</dbReference>
<proteinExistence type="predicted"/>
<dbReference type="PANTHER" id="PTHR30121:SF6">
    <property type="entry name" value="SLR6007 PROTEIN"/>
    <property type="match status" value="1"/>
</dbReference>
<dbReference type="GO" id="GO:0005524">
    <property type="term" value="F:ATP binding"/>
    <property type="evidence" value="ECO:0007669"/>
    <property type="project" value="UniProtKB-KW"/>
</dbReference>
<dbReference type="PANTHER" id="PTHR30121">
    <property type="entry name" value="UNCHARACTERIZED PROTEIN YJGR-RELATED"/>
    <property type="match status" value="1"/>
</dbReference>
<dbReference type="Pfam" id="PF19044">
    <property type="entry name" value="P-loop_TraG"/>
    <property type="match status" value="1"/>
</dbReference>
<dbReference type="NCBIfam" id="NF045971">
    <property type="entry name" value="conju_CD1110"/>
    <property type="match status" value="1"/>
</dbReference>
<dbReference type="InterPro" id="IPR043964">
    <property type="entry name" value="P-loop_TraG"/>
</dbReference>
<dbReference type="SUPFAM" id="SSF52540">
    <property type="entry name" value="P-loop containing nucleoside triphosphate hydrolases"/>
    <property type="match status" value="1"/>
</dbReference>
<gene>
    <name evidence="1" type="ORF">HU146_02305</name>
</gene>
<dbReference type="Proteomes" id="UP000548355">
    <property type="component" value="Unassembled WGS sequence"/>
</dbReference>
<reference evidence="1 2" key="1">
    <citation type="submission" date="2020-06" db="EMBL/GenBank/DDBJ databases">
        <title>Pan-genome analysis of Streptococcus suis serotype 2 revealed genomic diversity among strains of different virulence.</title>
        <authorList>
            <person name="Guo G."/>
            <person name="Zhang W."/>
        </authorList>
    </citation>
    <scope>NUCLEOTIDE SEQUENCE [LARGE SCALE GENOMIC DNA]</scope>
    <source>
        <strain evidence="1 2">ZJ92091101</strain>
    </source>
</reference>
<dbReference type="Gene3D" id="3.40.50.300">
    <property type="entry name" value="P-loop containing nucleotide triphosphate hydrolases"/>
    <property type="match status" value="1"/>
</dbReference>
<name>A0A123SL63_STRSU</name>
<dbReference type="EMBL" id="JABXEU010000005">
    <property type="protein sequence ID" value="NVH36096.1"/>
    <property type="molecule type" value="Genomic_DNA"/>
</dbReference>
<comment type="caution">
    <text evidence="1">The sequence shown here is derived from an EMBL/GenBank/DDBJ whole genome shotgun (WGS) entry which is preliminary data.</text>
</comment>
<dbReference type="InterPro" id="IPR051162">
    <property type="entry name" value="T4SS_component"/>
</dbReference>
<dbReference type="Gene3D" id="1.10.8.730">
    <property type="match status" value="1"/>
</dbReference>
<keyword evidence="1" id="KW-0067">ATP-binding</keyword>
<dbReference type="RefSeq" id="WP_024406076.1">
    <property type="nucleotide sequence ID" value="NZ_BCCV01000008.1"/>
</dbReference>